<dbReference type="InterPro" id="IPR024531">
    <property type="entry name" value="Erythronate-4-P_DHase_dimer"/>
</dbReference>
<dbReference type="InterPro" id="IPR050418">
    <property type="entry name" value="D-iso_2-hydroxyacid_DH_PdxB"/>
</dbReference>
<dbReference type="GO" id="GO:0008615">
    <property type="term" value="P:pyridoxine biosynthetic process"/>
    <property type="evidence" value="ECO:0007669"/>
    <property type="project" value="UniProtKB-UniRule"/>
</dbReference>
<feature type="active site" description="Proton donor" evidence="5">
    <location>
        <position position="258"/>
    </location>
</feature>
<comment type="pathway">
    <text evidence="5">Cofactor biosynthesis; pyridoxine 5'-phosphate biosynthesis; pyridoxine 5'-phosphate from D-erythrose 4-phosphate: step 2/5.</text>
</comment>
<dbReference type="Pfam" id="PF00389">
    <property type="entry name" value="2-Hacid_dh"/>
    <property type="match status" value="1"/>
</dbReference>
<reference evidence="9 10" key="1">
    <citation type="submission" date="2018-10" db="EMBL/GenBank/DDBJ databases">
        <title>Genomic Encyclopedia of Archaeal and Bacterial Type Strains, Phase II (KMG-II): from individual species to whole genera.</title>
        <authorList>
            <person name="Goeker M."/>
        </authorList>
    </citation>
    <scope>NUCLEOTIDE SEQUENCE [LARGE SCALE GENOMIC DNA]</scope>
    <source>
        <strain evidence="9 10">NSB1</strain>
    </source>
</reference>
<evidence type="ECO:0000256" key="5">
    <source>
        <dbReference type="HAMAP-Rule" id="MF_01825"/>
    </source>
</evidence>
<dbReference type="InterPro" id="IPR036291">
    <property type="entry name" value="NAD(P)-bd_dom_sf"/>
</dbReference>
<dbReference type="PANTHER" id="PTHR43761:SF1">
    <property type="entry name" value="D-ISOMER SPECIFIC 2-HYDROXYACID DEHYDROGENASE CATALYTIC DOMAIN-CONTAINING PROTEIN-RELATED"/>
    <property type="match status" value="1"/>
</dbReference>
<comment type="caution">
    <text evidence="5">Lacks conserved residue(s) required for the propagation of feature annotation.</text>
</comment>
<dbReference type="InterPro" id="IPR020921">
    <property type="entry name" value="Erythronate-4-P_DHase"/>
</dbReference>
<feature type="domain" description="D-isomer specific 2-hydroxyacid dehydrogenase NAD-binding" evidence="7">
    <location>
        <begin position="114"/>
        <end position="260"/>
    </location>
</feature>
<comment type="subunit">
    <text evidence="5">Homodimer.</text>
</comment>
<name>A0A495WC82_9BACT</name>
<dbReference type="InterPro" id="IPR006139">
    <property type="entry name" value="D-isomer_2_OHA_DH_cat_dom"/>
</dbReference>
<dbReference type="Proteomes" id="UP000269493">
    <property type="component" value="Unassembled WGS sequence"/>
</dbReference>
<feature type="binding site" evidence="5">
    <location>
        <position position="150"/>
    </location>
    <ligand>
        <name>NAD(+)</name>
        <dbReference type="ChEBI" id="CHEBI:57540"/>
    </ligand>
</feature>
<dbReference type="Pfam" id="PF11890">
    <property type="entry name" value="DUF3410"/>
    <property type="match status" value="1"/>
</dbReference>
<sequence>MKKNINIIIDNKIPFIKGILEPYANVRYLPPSEITKDQVKDTDILIIRTRTRCNENLLSGSRCKFIGTATIGFDHIDTEYCKQNDIEWKNAPGCNASSVGQYILASLLLHAEQNNYSLKGKKIGIVGVGHVGSIVAHHCRTIGMTVLLNDPPRANTEQNGTFVSLDTIAEECDFITFHTPLNRTGIYRSFHLADNSFFKKLRKQPVIINSSRGEVVDNKALLTAYQKKEISDIIIDCWENEPDILPELLESAFIATPHIAGYSADGKSNASRAMVREISRILGIEIDTSKITPPPAPFPEIDLNVCSGDPITNAVIASYDPRTDTTNLRSAPEQFENLRGNYGLRREFGAYKIMLSASEKIPVLKELGFISPSKS</sequence>
<accession>A0A495WC82</accession>
<evidence type="ECO:0000256" key="4">
    <source>
        <dbReference type="ARBA" id="ARBA00023096"/>
    </source>
</evidence>
<comment type="similarity">
    <text evidence="5">Belongs to the D-isomer specific 2-hydroxyacid dehydrogenase family. PdxB subfamily.</text>
</comment>
<dbReference type="InterPro" id="IPR006140">
    <property type="entry name" value="D-isomer_DH_NAD-bd"/>
</dbReference>
<protein>
    <recommendedName>
        <fullName evidence="5">Erythronate-4-phosphate dehydrogenase</fullName>
        <ecNumber evidence="5">1.1.1.290</ecNumber>
    </recommendedName>
</protein>
<feature type="binding site" evidence="5">
    <location>
        <position position="179"/>
    </location>
    <ligand>
        <name>NAD(+)</name>
        <dbReference type="ChEBI" id="CHEBI:57540"/>
    </ligand>
</feature>
<dbReference type="Gene3D" id="3.30.1370.170">
    <property type="match status" value="1"/>
</dbReference>
<dbReference type="OrthoDB" id="1522997at2"/>
<dbReference type="InterPro" id="IPR038251">
    <property type="entry name" value="PdxB_dimer_sf"/>
</dbReference>
<feature type="active site" evidence="5">
    <location>
        <position position="241"/>
    </location>
</feature>
<keyword evidence="1 5" id="KW-0963">Cytoplasm</keyword>
<comment type="catalytic activity">
    <reaction evidence="5">
        <text>4-phospho-D-erythronate + NAD(+) = (R)-3-hydroxy-2-oxo-4-phosphooxybutanoate + NADH + H(+)</text>
        <dbReference type="Rhea" id="RHEA:18829"/>
        <dbReference type="ChEBI" id="CHEBI:15378"/>
        <dbReference type="ChEBI" id="CHEBI:57540"/>
        <dbReference type="ChEBI" id="CHEBI:57945"/>
        <dbReference type="ChEBI" id="CHEBI:58538"/>
        <dbReference type="ChEBI" id="CHEBI:58766"/>
        <dbReference type="EC" id="1.1.1.290"/>
    </reaction>
</comment>
<keyword evidence="2 5" id="KW-0560">Oxidoreductase</keyword>
<comment type="function">
    <text evidence="5">Catalyzes the oxidation of erythronate-4-phosphate to 3-hydroxy-2-oxo-4-phosphonooxybutanoate.</text>
</comment>
<dbReference type="AlphaFoldDB" id="A0A495WC82"/>
<evidence type="ECO:0000259" key="6">
    <source>
        <dbReference type="Pfam" id="PF00389"/>
    </source>
</evidence>
<dbReference type="GO" id="GO:0046983">
    <property type="term" value="F:protein dimerization activity"/>
    <property type="evidence" value="ECO:0007669"/>
    <property type="project" value="InterPro"/>
</dbReference>
<evidence type="ECO:0000256" key="1">
    <source>
        <dbReference type="ARBA" id="ARBA00022490"/>
    </source>
</evidence>
<dbReference type="NCBIfam" id="NF001309">
    <property type="entry name" value="PRK00257.1"/>
    <property type="match status" value="1"/>
</dbReference>
<dbReference type="Pfam" id="PF02826">
    <property type="entry name" value="2-Hacid_dh_C"/>
    <property type="match status" value="1"/>
</dbReference>
<feature type="binding site" evidence="5">
    <location>
        <position position="236"/>
    </location>
    <ligand>
        <name>NAD(+)</name>
        <dbReference type="ChEBI" id="CHEBI:57540"/>
    </ligand>
</feature>
<dbReference type="GO" id="GO:0005737">
    <property type="term" value="C:cytoplasm"/>
    <property type="evidence" value="ECO:0007669"/>
    <property type="project" value="UniProtKB-SubCell"/>
</dbReference>
<dbReference type="PANTHER" id="PTHR43761">
    <property type="entry name" value="D-ISOMER SPECIFIC 2-HYDROXYACID DEHYDROGENASE FAMILY PROTEIN (AFU_ORTHOLOGUE AFUA_1G13630)"/>
    <property type="match status" value="1"/>
</dbReference>
<evidence type="ECO:0000256" key="2">
    <source>
        <dbReference type="ARBA" id="ARBA00023002"/>
    </source>
</evidence>
<dbReference type="EMBL" id="RBXN01000003">
    <property type="protein sequence ID" value="RKT58949.1"/>
    <property type="molecule type" value="Genomic_DNA"/>
</dbReference>
<evidence type="ECO:0000259" key="7">
    <source>
        <dbReference type="Pfam" id="PF02826"/>
    </source>
</evidence>
<keyword evidence="4 5" id="KW-0664">Pyridoxine biosynthesis</keyword>
<dbReference type="EC" id="1.1.1.290" evidence="5"/>
<keyword evidence="3 5" id="KW-0520">NAD</keyword>
<feature type="binding site" evidence="5">
    <location>
        <position position="70"/>
    </location>
    <ligand>
        <name>substrate</name>
    </ligand>
</feature>
<evidence type="ECO:0000259" key="8">
    <source>
        <dbReference type="Pfam" id="PF11890"/>
    </source>
</evidence>
<dbReference type="RefSeq" id="WP_022599947.1">
    <property type="nucleotide sequence ID" value="NZ_KI440780.1"/>
</dbReference>
<dbReference type="GO" id="GO:0033711">
    <property type="term" value="F:4-phosphoerythronate dehydrogenase activity"/>
    <property type="evidence" value="ECO:0007669"/>
    <property type="project" value="UniProtKB-EC"/>
</dbReference>
<dbReference type="HAMAP" id="MF_01825">
    <property type="entry name" value="PdxB"/>
    <property type="match status" value="1"/>
</dbReference>
<keyword evidence="10" id="KW-1185">Reference proteome</keyword>
<organism evidence="9 10">
    <name type="scientific">Coprobacter fastidiosus NSB1 = JCM 33896</name>
    <dbReference type="NCBI Taxonomy" id="1349822"/>
    <lineage>
        <taxon>Bacteria</taxon>
        <taxon>Pseudomonadati</taxon>
        <taxon>Bacteroidota</taxon>
        <taxon>Bacteroidia</taxon>
        <taxon>Bacteroidales</taxon>
        <taxon>Barnesiellaceae</taxon>
        <taxon>Coprobacter</taxon>
    </lineage>
</organism>
<dbReference type="UniPathway" id="UPA00244">
    <property type="reaction ID" value="UER00310"/>
</dbReference>
<feature type="domain" description="Erythronate-4-phosphate dehydrogenase dimerisation" evidence="8">
    <location>
        <begin position="294"/>
        <end position="368"/>
    </location>
</feature>
<feature type="active site" evidence="5">
    <location>
        <position position="212"/>
    </location>
</feature>
<gene>
    <name evidence="5" type="primary">pdxB</name>
    <name evidence="9" type="ORF">BC742_1085</name>
</gene>
<dbReference type="GeneID" id="92928884"/>
<dbReference type="Gene3D" id="3.40.50.720">
    <property type="entry name" value="NAD(P)-binding Rossmann-like Domain"/>
    <property type="match status" value="2"/>
</dbReference>
<comment type="caution">
    <text evidence="9">The sequence shown here is derived from an EMBL/GenBank/DDBJ whole genome shotgun (WGS) entry which is preliminary data.</text>
</comment>
<evidence type="ECO:0000313" key="9">
    <source>
        <dbReference type="EMBL" id="RKT58949.1"/>
    </source>
</evidence>
<dbReference type="CDD" id="cd12158">
    <property type="entry name" value="ErythrP_dh"/>
    <property type="match status" value="1"/>
</dbReference>
<dbReference type="SUPFAM" id="SSF52283">
    <property type="entry name" value="Formate/glycerate dehydrogenase catalytic domain-like"/>
    <property type="match status" value="1"/>
</dbReference>
<feature type="binding site" evidence="5">
    <location>
        <position position="49"/>
    </location>
    <ligand>
        <name>substrate</name>
    </ligand>
</feature>
<feature type="domain" description="D-isomer specific 2-hydroxyacid dehydrogenase catalytic" evidence="6">
    <location>
        <begin position="30"/>
        <end position="278"/>
    </location>
</feature>
<proteinExistence type="inferred from homology"/>
<feature type="binding site" evidence="5">
    <location>
        <position position="261"/>
    </location>
    <ligand>
        <name>NAD(+)</name>
        <dbReference type="ChEBI" id="CHEBI:57540"/>
    </ligand>
</feature>
<comment type="subcellular location">
    <subcellularLocation>
        <location evidence="5">Cytoplasm</location>
    </subcellularLocation>
</comment>
<evidence type="ECO:0000313" key="10">
    <source>
        <dbReference type="Proteomes" id="UP000269493"/>
    </source>
</evidence>
<evidence type="ECO:0000256" key="3">
    <source>
        <dbReference type="ARBA" id="ARBA00023027"/>
    </source>
</evidence>
<dbReference type="GO" id="GO:0051287">
    <property type="term" value="F:NAD binding"/>
    <property type="evidence" value="ECO:0007669"/>
    <property type="project" value="InterPro"/>
</dbReference>
<dbReference type="SUPFAM" id="SSF51735">
    <property type="entry name" value="NAD(P)-binding Rossmann-fold domains"/>
    <property type="match status" value="1"/>
</dbReference>
<feature type="binding site" evidence="5">
    <location>
        <position position="262"/>
    </location>
    <ligand>
        <name>substrate</name>
    </ligand>
</feature>